<evidence type="ECO:0000313" key="2">
    <source>
        <dbReference type="Proteomes" id="UP000202958"/>
    </source>
</evidence>
<dbReference type="Proteomes" id="UP000202958">
    <property type="component" value="Segment"/>
</dbReference>
<accession>A0A0F6YPD5</accession>
<evidence type="ECO:0000313" key="1">
    <source>
        <dbReference type="EMBL" id="AKF13422.1"/>
    </source>
</evidence>
<dbReference type="GeneID" id="26638891"/>
<dbReference type="KEGG" id="vg:26638891"/>
<reference evidence="1 2" key="1">
    <citation type="submission" date="2015-04" db="EMBL/GenBank/DDBJ databases">
        <authorList>
            <person name="Hodson T.S."/>
            <person name="Hyde J.R."/>
            <person name="Schouten J.T."/>
            <person name="Crockett J.T."/>
            <person name="Smith T.A."/>
            <person name="Merrill B.D."/>
            <person name="Crook M.B."/>
            <person name="Griffitts J.S."/>
            <person name="Burnett S.H."/>
            <person name="Grose J.H."/>
            <person name="Breakwell D.P."/>
        </authorList>
    </citation>
    <scope>NUCLEOTIDE SEQUENCE [LARGE SCALE GENOMIC DNA]</scope>
</reference>
<dbReference type="RefSeq" id="YP_009212399.1">
    <property type="nucleotide sequence ID" value="NC_028945.1"/>
</dbReference>
<organism evidence="1 2">
    <name type="scientific">Sinorhizobium phage phiN3</name>
    <dbReference type="NCBI Taxonomy" id="1647405"/>
    <lineage>
        <taxon>Viruses</taxon>
        <taxon>Duplodnaviria</taxon>
        <taxon>Heunggongvirae</taxon>
        <taxon>Uroviricota</taxon>
        <taxon>Caudoviricetes</taxon>
        <taxon>Emdodecavirus</taxon>
        <taxon>Emdodecavirus N3</taxon>
    </lineage>
</organism>
<dbReference type="EMBL" id="KR052482">
    <property type="protein sequence ID" value="AKF13422.1"/>
    <property type="molecule type" value="Genomic_DNA"/>
</dbReference>
<protein>
    <submittedName>
        <fullName evidence="1">Uncharacterized protein</fullName>
    </submittedName>
</protein>
<proteinExistence type="predicted"/>
<name>A0A0F6YPD5_9CAUD</name>
<keyword evidence="2" id="KW-1185">Reference proteome</keyword>
<sequence>MIKKKYEVAWVLFDGTFDHVGTFDTMEEAEEFMNKFPKSDFVWREVDWTVYDN</sequence>
<gene>
    <name evidence="1" type="ORF">PHIN3_159</name>
</gene>